<sequence length="145" mass="15828">MSRRPGACLRCCLVIFAIVSALAVCGPALYWRFKKGVLVAHSKSSCPPCVCDCPPPLSLLKIAPGLANLSVTDCGSSDPEVKKEMEKQFVDLLTGGVEAARAEKCNAATETCEEAREWSEALLIQEKKVTNLWEQRARQMGWEGE</sequence>
<organism evidence="1 2">
    <name type="scientific">Pistacia atlantica</name>
    <dbReference type="NCBI Taxonomy" id="434234"/>
    <lineage>
        <taxon>Eukaryota</taxon>
        <taxon>Viridiplantae</taxon>
        <taxon>Streptophyta</taxon>
        <taxon>Embryophyta</taxon>
        <taxon>Tracheophyta</taxon>
        <taxon>Spermatophyta</taxon>
        <taxon>Magnoliopsida</taxon>
        <taxon>eudicotyledons</taxon>
        <taxon>Gunneridae</taxon>
        <taxon>Pentapetalae</taxon>
        <taxon>rosids</taxon>
        <taxon>malvids</taxon>
        <taxon>Sapindales</taxon>
        <taxon>Anacardiaceae</taxon>
        <taxon>Pistacia</taxon>
    </lineage>
</organism>
<protein>
    <submittedName>
        <fullName evidence="1">Uncharacterized protein</fullName>
    </submittedName>
</protein>
<reference evidence="2" key="1">
    <citation type="journal article" date="2023" name="G3 (Bethesda)">
        <title>Genome assembly and association tests identify interacting loci associated with vigor, precocity, and sex in interspecific pistachio rootstocks.</title>
        <authorList>
            <person name="Palmer W."/>
            <person name="Jacygrad E."/>
            <person name="Sagayaradj S."/>
            <person name="Cavanaugh K."/>
            <person name="Han R."/>
            <person name="Bertier L."/>
            <person name="Beede B."/>
            <person name="Kafkas S."/>
            <person name="Golino D."/>
            <person name="Preece J."/>
            <person name="Michelmore R."/>
        </authorList>
    </citation>
    <scope>NUCLEOTIDE SEQUENCE [LARGE SCALE GENOMIC DNA]</scope>
</reference>
<dbReference type="Proteomes" id="UP001164250">
    <property type="component" value="Chromosome 8"/>
</dbReference>
<evidence type="ECO:0000313" key="2">
    <source>
        <dbReference type="Proteomes" id="UP001164250"/>
    </source>
</evidence>
<gene>
    <name evidence="1" type="ORF">Patl1_14722</name>
</gene>
<evidence type="ECO:0000313" key="1">
    <source>
        <dbReference type="EMBL" id="KAJ0091674.1"/>
    </source>
</evidence>
<dbReference type="EMBL" id="CM047904">
    <property type="protein sequence ID" value="KAJ0091674.1"/>
    <property type="molecule type" value="Genomic_DNA"/>
</dbReference>
<name>A0ACC1AY82_9ROSI</name>
<keyword evidence="2" id="KW-1185">Reference proteome</keyword>
<proteinExistence type="predicted"/>
<accession>A0ACC1AY82</accession>
<comment type="caution">
    <text evidence="1">The sequence shown here is derived from an EMBL/GenBank/DDBJ whole genome shotgun (WGS) entry which is preliminary data.</text>
</comment>